<evidence type="ECO:0000259" key="9">
    <source>
        <dbReference type="Pfam" id="PF00999"/>
    </source>
</evidence>
<keyword evidence="6" id="KW-0406">Ion transport</keyword>
<evidence type="ECO:0000256" key="6">
    <source>
        <dbReference type="ARBA" id="ARBA00023065"/>
    </source>
</evidence>
<feature type="transmembrane region" description="Helical" evidence="8">
    <location>
        <begin position="241"/>
        <end position="258"/>
    </location>
</feature>
<keyword evidence="5 8" id="KW-1133">Transmembrane helix</keyword>
<evidence type="ECO:0000256" key="7">
    <source>
        <dbReference type="ARBA" id="ARBA00023136"/>
    </source>
</evidence>
<proteinExistence type="predicted"/>
<evidence type="ECO:0000313" key="10">
    <source>
        <dbReference type="EMBL" id="MDI1229781.1"/>
    </source>
</evidence>
<gene>
    <name evidence="10" type="ORF">PSU93_01350</name>
</gene>
<dbReference type="Proteomes" id="UP001160519">
    <property type="component" value="Unassembled WGS sequence"/>
</dbReference>
<feature type="transmembrane region" description="Helical" evidence="8">
    <location>
        <begin position="6"/>
        <end position="21"/>
    </location>
</feature>
<feature type="transmembrane region" description="Helical" evidence="8">
    <location>
        <begin position="362"/>
        <end position="381"/>
    </location>
</feature>
<feature type="transmembrane region" description="Helical" evidence="8">
    <location>
        <begin position="28"/>
        <end position="49"/>
    </location>
</feature>
<comment type="subcellular location">
    <subcellularLocation>
        <location evidence="1">Membrane</location>
        <topology evidence="1">Multi-pass membrane protein</topology>
    </subcellularLocation>
</comment>
<keyword evidence="2" id="KW-0813">Transport</keyword>
<feature type="transmembrane region" description="Helical" evidence="8">
    <location>
        <begin position="333"/>
        <end position="356"/>
    </location>
</feature>
<feature type="transmembrane region" description="Helical" evidence="8">
    <location>
        <begin position="176"/>
        <end position="197"/>
    </location>
</feature>
<organism evidence="10 11">
    <name type="scientific">Candidatus Methylobacter titanis</name>
    <dbReference type="NCBI Taxonomy" id="3053457"/>
    <lineage>
        <taxon>Bacteria</taxon>
        <taxon>Pseudomonadati</taxon>
        <taxon>Pseudomonadota</taxon>
        <taxon>Gammaproteobacteria</taxon>
        <taxon>Methylococcales</taxon>
        <taxon>Methylococcaceae</taxon>
        <taxon>Methylobacter</taxon>
    </lineage>
</organism>
<keyword evidence="7 8" id="KW-0472">Membrane</keyword>
<comment type="caution">
    <text evidence="10">The sequence shown here is derived from an EMBL/GenBank/DDBJ whole genome shotgun (WGS) entry which is preliminary data.</text>
</comment>
<evidence type="ECO:0000256" key="5">
    <source>
        <dbReference type="ARBA" id="ARBA00022989"/>
    </source>
</evidence>
<dbReference type="EMBL" id="JAQSDF010000002">
    <property type="protein sequence ID" value="MDI1229781.1"/>
    <property type="molecule type" value="Genomic_DNA"/>
</dbReference>
<dbReference type="PANTHER" id="PTHR43562">
    <property type="entry name" value="NAPA-TYPE SODIUM/HYDROGEN ANTIPORTER"/>
    <property type="match status" value="1"/>
</dbReference>
<feature type="transmembrane region" description="Helical" evidence="8">
    <location>
        <begin position="300"/>
        <end position="321"/>
    </location>
</feature>
<dbReference type="GO" id="GO:0016020">
    <property type="term" value="C:membrane"/>
    <property type="evidence" value="ECO:0007669"/>
    <property type="project" value="UniProtKB-SubCell"/>
</dbReference>
<dbReference type="AlphaFoldDB" id="A0AA43TJ04"/>
<reference evidence="10" key="1">
    <citation type="submission" date="2023-01" db="EMBL/GenBank/DDBJ databases">
        <title>Biogeochemical cycle of methane in antarctic sediments.</title>
        <authorList>
            <person name="Roldan D.M."/>
            <person name="Menes R.J."/>
        </authorList>
    </citation>
    <scope>NUCLEOTIDE SEQUENCE [LARGE SCALE GENOMIC DNA]</scope>
    <source>
        <strain evidence="10">K-2018 MAG008</strain>
    </source>
</reference>
<evidence type="ECO:0000256" key="4">
    <source>
        <dbReference type="ARBA" id="ARBA00022692"/>
    </source>
</evidence>
<evidence type="ECO:0000256" key="1">
    <source>
        <dbReference type="ARBA" id="ARBA00004141"/>
    </source>
</evidence>
<feature type="transmembrane region" description="Helical" evidence="8">
    <location>
        <begin position="86"/>
        <end position="111"/>
    </location>
</feature>
<dbReference type="GO" id="GO:0015297">
    <property type="term" value="F:antiporter activity"/>
    <property type="evidence" value="ECO:0007669"/>
    <property type="project" value="UniProtKB-KW"/>
</dbReference>
<sequence>MESYPSELLLIAFVAMLAALLRELPSIVRIPVVVLEVVLGMLIGPHMFNLATPDGMIGTLGELGLAFLLFMVGLEIDFDKIRGRALSLAVGGWFLSFLLAMLCMFSFNSIGLIETPVMLAAVALSTTAFGILAPILRDRGELNTDFGKYMLATAAVGEFVPLMFISLVVIPAKDTFLHTLFMVTFIIFALIVANIALQMRSSPLIEKLAHTMQSSGQLPVRICILLQVLLVTLAATFGLNIVLGAFVAGMVVGLAIKGNEGELLRHKLDAIGYGFLIPIFFIVAGMKFEVSALWSAPLAPVQIALLLALMLLIRGVPLLLYKKELTPEEKLPFALYSATGLPLIIIISEIGVSSGLMPQDRASILVSAGMISVLLFPILAVKLRGKFTLPW</sequence>
<accession>A0AA43TJ04</accession>
<keyword evidence="11" id="KW-1185">Reference proteome</keyword>
<evidence type="ECO:0000313" key="11">
    <source>
        <dbReference type="Proteomes" id="UP001160519"/>
    </source>
</evidence>
<keyword evidence="4 8" id="KW-0812">Transmembrane</keyword>
<dbReference type="Gene3D" id="1.20.1530.20">
    <property type="match status" value="1"/>
</dbReference>
<dbReference type="InterPro" id="IPR006153">
    <property type="entry name" value="Cation/H_exchanger_TM"/>
</dbReference>
<name>A0AA43TJ04_9GAMM</name>
<feature type="domain" description="Cation/H+ exchanger transmembrane" evidence="9">
    <location>
        <begin position="15"/>
        <end position="379"/>
    </location>
</feature>
<dbReference type="PANTHER" id="PTHR43562:SF1">
    <property type="entry name" value="NA(+)_H(+) ANTIPORTER YJBQ-RELATED"/>
    <property type="match status" value="1"/>
</dbReference>
<feature type="transmembrane region" description="Helical" evidence="8">
    <location>
        <begin position="149"/>
        <end position="170"/>
    </location>
</feature>
<feature type="transmembrane region" description="Helical" evidence="8">
    <location>
        <begin position="117"/>
        <end position="137"/>
    </location>
</feature>
<protein>
    <submittedName>
        <fullName evidence="10">Cation:proton antiporter</fullName>
    </submittedName>
</protein>
<keyword evidence="3" id="KW-0050">Antiport</keyword>
<evidence type="ECO:0000256" key="8">
    <source>
        <dbReference type="SAM" id="Phobius"/>
    </source>
</evidence>
<evidence type="ECO:0000256" key="2">
    <source>
        <dbReference type="ARBA" id="ARBA00022448"/>
    </source>
</evidence>
<dbReference type="Pfam" id="PF00999">
    <property type="entry name" value="Na_H_Exchanger"/>
    <property type="match status" value="1"/>
</dbReference>
<feature type="transmembrane region" description="Helical" evidence="8">
    <location>
        <begin position="55"/>
        <end position="74"/>
    </location>
</feature>
<feature type="transmembrane region" description="Helical" evidence="8">
    <location>
        <begin position="270"/>
        <end position="288"/>
    </location>
</feature>
<feature type="transmembrane region" description="Helical" evidence="8">
    <location>
        <begin position="218"/>
        <end position="235"/>
    </location>
</feature>
<evidence type="ECO:0000256" key="3">
    <source>
        <dbReference type="ARBA" id="ARBA00022449"/>
    </source>
</evidence>
<dbReference type="GO" id="GO:1902600">
    <property type="term" value="P:proton transmembrane transport"/>
    <property type="evidence" value="ECO:0007669"/>
    <property type="project" value="InterPro"/>
</dbReference>
<dbReference type="InterPro" id="IPR038770">
    <property type="entry name" value="Na+/solute_symporter_sf"/>
</dbReference>